<dbReference type="eggNOG" id="KOG1075">
    <property type="taxonomic scope" value="Eukaryota"/>
</dbReference>
<sequence length="193" mass="22253">MLGKYLKKWRLIPSPSKTETTSFHHNNRMANRELKVYFNNILVQYNAYPKYLGVTLDRTLSFKKHLHNTAAKITTRNNILQKLCSTTWGSSASTLRISTLGLVFPTAEYCAQIWLNSPHVHKLDSQLNNTMRTVTGCLRTTPTHWLPILSRNLPPAICRQEALLLEFKKLQANPNLPVHDDIPHLNLERLRSR</sequence>
<dbReference type="Proteomes" id="UP000027135">
    <property type="component" value="Unassembled WGS sequence"/>
</dbReference>
<accession>A0A067QMC1</accession>
<dbReference type="OMA" id="HHIENTA"/>
<evidence type="ECO:0008006" key="3">
    <source>
        <dbReference type="Google" id="ProtNLM"/>
    </source>
</evidence>
<organism evidence="1 2">
    <name type="scientific">Zootermopsis nevadensis</name>
    <name type="common">Dampwood termite</name>
    <dbReference type="NCBI Taxonomy" id="136037"/>
    <lineage>
        <taxon>Eukaryota</taxon>
        <taxon>Metazoa</taxon>
        <taxon>Ecdysozoa</taxon>
        <taxon>Arthropoda</taxon>
        <taxon>Hexapoda</taxon>
        <taxon>Insecta</taxon>
        <taxon>Pterygota</taxon>
        <taxon>Neoptera</taxon>
        <taxon>Polyneoptera</taxon>
        <taxon>Dictyoptera</taxon>
        <taxon>Blattodea</taxon>
        <taxon>Blattoidea</taxon>
        <taxon>Termitoidae</taxon>
        <taxon>Termopsidae</taxon>
        <taxon>Zootermopsis</taxon>
    </lineage>
</organism>
<reference evidence="1 2" key="1">
    <citation type="journal article" date="2014" name="Nat. Commun.">
        <title>Molecular traces of alternative social organization in a termite genome.</title>
        <authorList>
            <person name="Terrapon N."/>
            <person name="Li C."/>
            <person name="Robertson H.M."/>
            <person name="Ji L."/>
            <person name="Meng X."/>
            <person name="Booth W."/>
            <person name="Chen Z."/>
            <person name="Childers C.P."/>
            <person name="Glastad K.M."/>
            <person name="Gokhale K."/>
            <person name="Gowin J."/>
            <person name="Gronenberg W."/>
            <person name="Hermansen R.A."/>
            <person name="Hu H."/>
            <person name="Hunt B.G."/>
            <person name="Huylmans A.K."/>
            <person name="Khalil S.M."/>
            <person name="Mitchell R.D."/>
            <person name="Munoz-Torres M.C."/>
            <person name="Mustard J.A."/>
            <person name="Pan H."/>
            <person name="Reese J.T."/>
            <person name="Scharf M.E."/>
            <person name="Sun F."/>
            <person name="Vogel H."/>
            <person name="Xiao J."/>
            <person name="Yang W."/>
            <person name="Yang Z."/>
            <person name="Yang Z."/>
            <person name="Zhou J."/>
            <person name="Zhu J."/>
            <person name="Brent C.S."/>
            <person name="Elsik C.G."/>
            <person name="Goodisman M.A."/>
            <person name="Liberles D.A."/>
            <person name="Roe R.M."/>
            <person name="Vargo E.L."/>
            <person name="Vilcinskas A."/>
            <person name="Wang J."/>
            <person name="Bornberg-Bauer E."/>
            <person name="Korb J."/>
            <person name="Zhang G."/>
            <person name="Liebig J."/>
        </authorList>
    </citation>
    <scope>NUCLEOTIDE SEQUENCE [LARGE SCALE GENOMIC DNA]</scope>
    <source>
        <tissue evidence="1">Whole organism</tissue>
    </source>
</reference>
<dbReference type="InParanoid" id="A0A067QMC1"/>
<keyword evidence="2" id="KW-1185">Reference proteome</keyword>
<dbReference type="AlphaFoldDB" id="A0A067QMC1"/>
<protein>
    <recommendedName>
        <fullName evidence="3">RNA-directed DNA polymerase from mobile element jockey</fullName>
    </recommendedName>
</protein>
<evidence type="ECO:0000313" key="1">
    <source>
        <dbReference type="EMBL" id="KDR10577.1"/>
    </source>
</evidence>
<name>A0A067QMC1_ZOONE</name>
<dbReference type="EMBL" id="KK853153">
    <property type="protein sequence ID" value="KDR10577.1"/>
    <property type="molecule type" value="Genomic_DNA"/>
</dbReference>
<evidence type="ECO:0000313" key="2">
    <source>
        <dbReference type="Proteomes" id="UP000027135"/>
    </source>
</evidence>
<dbReference type="PANTHER" id="PTHR36688">
    <property type="entry name" value="ENDO/EXONUCLEASE/PHOSPHATASE DOMAIN-CONTAINING PROTEIN"/>
    <property type="match status" value="1"/>
</dbReference>
<gene>
    <name evidence="1" type="ORF">L798_15286</name>
</gene>
<dbReference type="InterPro" id="IPR052560">
    <property type="entry name" value="RdDP_mobile_element"/>
</dbReference>
<dbReference type="PANTHER" id="PTHR36688:SF1">
    <property type="entry name" value="ENDONUCLEASE_EXONUCLEASE_PHOSPHATASE DOMAIN-CONTAINING PROTEIN"/>
    <property type="match status" value="1"/>
</dbReference>
<proteinExistence type="predicted"/>